<dbReference type="AlphaFoldDB" id="A0A7G8P6E3"/>
<dbReference type="Proteomes" id="UP000515498">
    <property type="component" value="Plasmid unnamed2"/>
</dbReference>
<dbReference type="EMBL" id="CP059893">
    <property type="protein sequence ID" value="QNJ89909.1"/>
    <property type="molecule type" value="Genomic_DNA"/>
</dbReference>
<dbReference type="Pfam" id="PF21790">
    <property type="entry name" value="OGG"/>
    <property type="match status" value="1"/>
</dbReference>
<dbReference type="KEGG" id="mflu:HZU40_00105"/>
<gene>
    <name evidence="1" type="ORF">HZU40_00105</name>
</gene>
<protein>
    <submittedName>
        <fullName evidence="1">Uncharacterized protein</fullName>
    </submittedName>
</protein>
<dbReference type="InterPro" id="IPR048868">
    <property type="entry name" value="OGG-like_put"/>
</dbReference>
<accession>A0A7G8P6E3</accession>
<reference evidence="1 2" key="1">
    <citation type="submission" date="2020-07" db="EMBL/GenBank/DDBJ databases">
        <title>Draft genome sequence of four isobutane-metabolizing strains capable of cometabolically degrading diverse ether contaminants.</title>
        <authorList>
            <person name="Chen W."/>
            <person name="Faulkner N."/>
            <person name="Smith C."/>
            <person name="Hyman M."/>
        </authorList>
    </citation>
    <scope>NUCLEOTIDE SEQUENCE [LARGE SCALE GENOMIC DNA]</scope>
    <source>
        <strain evidence="1 2">2A</strain>
        <plasmid evidence="1 2">unnamed2</plasmid>
    </source>
</reference>
<name>A0A7G8P6E3_9MYCO</name>
<organism evidence="1 2">
    <name type="scientific">Mycolicibacterium fluoranthenivorans</name>
    <dbReference type="NCBI Taxonomy" id="258505"/>
    <lineage>
        <taxon>Bacteria</taxon>
        <taxon>Bacillati</taxon>
        <taxon>Actinomycetota</taxon>
        <taxon>Actinomycetes</taxon>
        <taxon>Mycobacteriales</taxon>
        <taxon>Mycobacteriaceae</taxon>
        <taxon>Mycolicibacterium</taxon>
    </lineage>
</organism>
<proteinExistence type="predicted"/>
<dbReference type="RefSeq" id="WP_187095061.1">
    <property type="nucleotide sequence ID" value="NZ_CP059893.1"/>
</dbReference>
<evidence type="ECO:0000313" key="1">
    <source>
        <dbReference type="EMBL" id="QNJ89909.1"/>
    </source>
</evidence>
<sequence>MTATPLTDIQLPAQALTDLRGFDAAEWIHNHAIPVGRPWWTQTLAAHGLEDTLTGETIRRADIFALADPATDDPAAALTLLWNSLAWGSGDKRRNNKARIAAIAADPDAAAALLQQAAARSRTDPQAAYDLLYPRNRTAISDLGPAFFTKYLYFAGGGDPAHPCCILDENVALALQKTCGWTSLPLKGWLASAYQRYATLLGMWVDQHDLGRRDSIERWLFEEGKRVRRSGPGSAP</sequence>
<keyword evidence="1" id="KW-0614">Plasmid</keyword>
<evidence type="ECO:0000313" key="2">
    <source>
        <dbReference type="Proteomes" id="UP000515498"/>
    </source>
</evidence>
<geneLocation type="plasmid" evidence="1 2">
    <name>unnamed2</name>
</geneLocation>